<feature type="region of interest" description="Disordered" evidence="1">
    <location>
        <begin position="210"/>
        <end position="236"/>
    </location>
</feature>
<sequence length="400" mass="43844">MCHVPTVFTFTPQAKLVYQNVANFMEHLTKSVSVRHLNVHQAFPSNGGETAVGSTTSLPHSPKAGKEQHLKQLSGSTVQGDREADLEDGKIVGSEVTESPRMSHSPPSGEDDPNSPTSPPQLLRAERVDIHGMTRPLSPDALRIPKDGVGVVKAAPVQRWLTGQTAWDSKYKRIARGVEKERARWEKKAMEVMKKAGLTETEIEAVWKEKTARGRAEREGNKGSRVDSPEPVTPGAHVTLQVISEVESDESDSAREERMRNGRRWGPLDLAGEIPPPSAIAGRLDTPDAVDLLKTSLSQMPRTESRRQSQGKAKHAVSKVLQGSTEPIRPRRQSAAEQQVPANPLHGVRMWGGLMGYFVDKTSNGKQITKNTLSNIANTTIDEDVEEDPMSRNGRLPLSP</sequence>
<feature type="compositionally biased region" description="Polar residues" evidence="1">
    <location>
        <begin position="96"/>
        <end position="106"/>
    </location>
</feature>
<gene>
    <name evidence="2" type="ORF">RDB_LOCUS73053</name>
</gene>
<dbReference type="Proteomes" id="UP000663850">
    <property type="component" value="Unassembled WGS sequence"/>
</dbReference>
<dbReference type="AlphaFoldDB" id="A0A8H3CGR3"/>
<feature type="region of interest" description="Disordered" evidence="1">
    <location>
        <begin position="44"/>
        <end position="121"/>
    </location>
</feature>
<protein>
    <submittedName>
        <fullName evidence="2">Uncharacterized protein</fullName>
    </submittedName>
</protein>
<feature type="compositionally biased region" description="Polar residues" evidence="1">
    <location>
        <begin position="44"/>
        <end position="59"/>
    </location>
</feature>
<accession>A0A8H3CGR3</accession>
<proteinExistence type="predicted"/>
<dbReference type="EMBL" id="CAJMWZ010003826">
    <property type="protein sequence ID" value="CAE6479395.1"/>
    <property type="molecule type" value="Genomic_DNA"/>
</dbReference>
<reference evidence="2" key="1">
    <citation type="submission" date="2021-01" db="EMBL/GenBank/DDBJ databases">
        <authorList>
            <person name="Kaushik A."/>
        </authorList>
    </citation>
    <scope>NUCLEOTIDE SEQUENCE</scope>
    <source>
        <strain evidence="2">Type strain: AG8-Rh-89/</strain>
    </source>
</reference>
<evidence type="ECO:0000313" key="3">
    <source>
        <dbReference type="Proteomes" id="UP000663850"/>
    </source>
</evidence>
<name>A0A8H3CGR3_9AGAM</name>
<feature type="compositionally biased region" description="Basic and acidic residues" evidence="1">
    <location>
        <begin position="80"/>
        <end position="90"/>
    </location>
</feature>
<comment type="caution">
    <text evidence="2">The sequence shown here is derived from an EMBL/GenBank/DDBJ whole genome shotgun (WGS) entry which is preliminary data.</text>
</comment>
<feature type="region of interest" description="Disordered" evidence="1">
    <location>
        <begin position="298"/>
        <end position="339"/>
    </location>
</feature>
<evidence type="ECO:0000256" key="1">
    <source>
        <dbReference type="SAM" id="MobiDB-lite"/>
    </source>
</evidence>
<organism evidence="2 3">
    <name type="scientific">Rhizoctonia solani</name>
    <dbReference type="NCBI Taxonomy" id="456999"/>
    <lineage>
        <taxon>Eukaryota</taxon>
        <taxon>Fungi</taxon>
        <taxon>Dikarya</taxon>
        <taxon>Basidiomycota</taxon>
        <taxon>Agaricomycotina</taxon>
        <taxon>Agaricomycetes</taxon>
        <taxon>Cantharellales</taxon>
        <taxon>Ceratobasidiaceae</taxon>
        <taxon>Rhizoctonia</taxon>
    </lineage>
</organism>
<feature type="compositionally biased region" description="Basic and acidic residues" evidence="1">
    <location>
        <begin position="210"/>
        <end position="228"/>
    </location>
</feature>
<evidence type="ECO:0000313" key="2">
    <source>
        <dbReference type="EMBL" id="CAE6479395.1"/>
    </source>
</evidence>
<feature type="region of interest" description="Disordered" evidence="1">
    <location>
        <begin position="376"/>
        <end position="400"/>
    </location>
</feature>